<keyword evidence="1" id="KW-0472">Membrane</keyword>
<feature type="transmembrane region" description="Helical" evidence="1">
    <location>
        <begin position="214"/>
        <end position="231"/>
    </location>
</feature>
<comment type="caution">
    <text evidence="2">The sequence shown here is derived from an EMBL/GenBank/DDBJ whole genome shotgun (WGS) entry which is preliminary data.</text>
</comment>
<evidence type="ECO:0000256" key="1">
    <source>
        <dbReference type="SAM" id="Phobius"/>
    </source>
</evidence>
<dbReference type="RefSeq" id="WP_184747870.1">
    <property type="nucleotide sequence ID" value="NZ_JACHGJ010000007.1"/>
</dbReference>
<name>A0A841RH42_9SPIO</name>
<sequence>MESLRIILFLFITVLSLYNLITYLYKKNKLNKAAEISLKEMQPVREISSEESIALKNLYGKEISPGSPVFEISGPYSASVIRTNGSSVTTHFIGNFEVTADGELAKNFQEENTGEIVFHKKKRAAYILKLNGIYNCLKESELKSFLKSGTETDSPLSGSMETDEGSIRFGNRELTVEEKTYLNRDMRILPSLGAFLSLLALIFIPSIIAALPGSLMLLFSLILLFSPRAPFSSRLFGKKLMTLKGMVENQGTDNYPRYYMGRFELIFPSWWKSSVQPGKIASVEAYPMDKGLHHLKVLSLDSITSIQRDSMSRSFASYSRFYLLSVLILIDIILFLTAGDGVDKIENLYRYYATSGLQKEFDSFEEIASYDFSTGQEVEFTNVKTFPASRYGEDGSIWINGKRLAGAQEEIVLDLQMVESRLGELISFQKTSEMINLSAFRANSNEEYYNFLLMYLTIAENRSFADFEDVFHDNEEFSFLQRMVDYFFHDVEASPDPEMEALSAEDITGAIDSFLTREQAILNDLTGRAMKKAEPDVESFTLNLFNFDSVDFNLRPQDLMVFSKSNDYFSNNDIQYYDTVPAVAKLSQLKAYYENNNRPVAVSGIVESFNRSDDTGSFLDIYPERNYSDMSREHIAAGTGLILLLLFLASFMMIVTGIMKRRG</sequence>
<keyword evidence="1" id="KW-1133">Transmembrane helix</keyword>
<evidence type="ECO:0008006" key="4">
    <source>
        <dbReference type="Google" id="ProtNLM"/>
    </source>
</evidence>
<keyword evidence="1" id="KW-0812">Transmembrane</keyword>
<evidence type="ECO:0000313" key="2">
    <source>
        <dbReference type="EMBL" id="MBB6481632.1"/>
    </source>
</evidence>
<feature type="transmembrane region" description="Helical" evidence="1">
    <location>
        <begin position="321"/>
        <end position="339"/>
    </location>
</feature>
<organism evidence="2 3">
    <name type="scientific">Spirochaeta isovalerica</name>
    <dbReference type="NCBI Taxonomy" id="150"/>
    <lineage>
        <taxon>Bacteria</taxon>
        <taxon>Pseudomonadati</taxon>
        <taxon>Spirochaetota</taxon>
        <taxon>Spirochaetia</taxon>
        <taxon>Spirochaetales</taxon>
        <taxon>Spirochaetaceae</taxon>
        <taxon>Spirochaeta</taxon>
    </lineage>
</organism>
<protein>
    <recommendedName>
        <fullName evidence="4">Intracellular growth attenuator protein IgaA</fullName>
    </recommendedName>
</protein>
<gene>
    <name evidence="2" type="ORF">HNR50_003312</name>
</gene>
<feature type="transmembrane region" description="Helical" evidence="1">
    <location>
        <begin position="6"/>
        <end position="25"/>
    </location>
</feature>
<dbReference type="AlphaFoldDB" id="A0A841RH42"/>
<proteinExistence type="predicted"/>
<keyword evidence="3" id="KW-1185">Reference proteome</keyword>
<feature type="transmembrane region" description="Helical" evidence="1">
    <location>
        <begin position="635"/>
        <end position="659"/>
    </location>
</feature>
<feature type="transmembrane region" description="Helical" evidence="1">
    <location>
        <begin position="188"/>
        <end position="208"/>
    </location>
</feature>
<dbReference type="Proteomes" id="UP000587760">
    <property type="component" value="Unassembled WGS sequence"/>
</dbReference>
<dbReference type="EMBL" id="JACHGJ010000007">
    <property type="protein sequence ID" value="MBB6481632.1"/>
    <property type="molecule type" value="Genomic_DNA"/>
</dbReference>
<reference evidence="2 3" key="1">
    <citation type="submission" date="2020-08" db="EMBL/GenBank/DDBJ databases">
        <title>Genomic Encyclopedia of Type Strains, Phase IV (KMG-IV): sequencing the most valuable type-strain genomes for metagenomic binning, comparative biology and taxonomic classification.</title>
        <authorList>
            <person name="Goeker M."/>
        </authorList>
    </citation>
    <scope>NUCLEOTIDE SEQUENCE [LARGE SCALE GENOMIC DNA]</scope>
    <source>
        <strain evidence="2 3">DSM 2461</strain>
    </source>
</reference>
<accession>A0A841RH42</accession>
<evidence type="ECO:0000313" key="3">
    <source>
        <dbReference type="Proteomes" id="UP000587760"/>
    </source>
</evidence>